<comment type="caution">
    <text evidence="2">The sequence shown here is derived from an EMBL/GenBank/DDBJ whole genome shotgun (WGS) entry which is preliminary data.</text>
</comment>
<reference evidence="2 3" key="1">
    <citation type="submission" date="2019-05" db="EMBL/GenBank/DDBJ databases">
        <title>Another draft genome of Portunus trituberculatus and its Hox gene families provides insights of decapod evolution.</title>
        <authorList>
            <person name="Jeong J.-H."/>
            <person name="Song I."/>
            <person name="Kim S."/>
            <person name="Choi T."/>
            <person name="Kim D."/>
            <person name="Ryu S."/>
            <person name="Kim W."/>
        </authorList>
    </citation>
    <scope>NUCLEOTIDE SEQUENCE [LARGE SCALE GENOMIC DNA]</scope>
    <source>
        <tissue evidence="2">Muscle</tissue>
    </source>
</reference>
<dbReference type="AlphaFoldDB" id="A0A5B7JH67"/>
<evidence type="ECO:0000256" key="1">
    <source>
        <dbReference type="SAM" id="MobiDB-lite"/>
    </source>
</evidence>
<feature type="compositionally biased region" description="Basic and acidic residues" evidence="1">
    <location>
        <begin position="51"/>
        <end position="62"/>
    </location>
</feature>
<feature type="region of interest" description="Disordered" evidence="1">
    <location>
        <begin position="38"/>
        <end position="62"/>
    </location>
</feature>
<protein>
    <submittedName>
        <fullName evidence="2">Uncharacterized protein</fullName>
    </submittedName>
</protein>
<dbReference type="Proteomes" id="UP000324222">
    <property type="component" value="Unassembled WGS sequence"/>
</dbReference>
<name>A0A5B7JH67_PORTR</name>
<accession>A0A5B7JH67</accession>
<proteinExistence type="predicted"/>
<dbReference type="EMBL" id="VSRR010088687">
    <property type="protein sequence ID" value="MPC91694.1"/>
    <property type="molecule type" value="Genomic_DNA"/>
</dbReference>
<organism evidence="2 3">
    <name type="scientific">Portunus trituberculatus</name>
    <name type="common">Swimming crab</name>
    <name type="synonym">Neptunus trituberculatus</name>
    <dbReference type="NCBI Taxonomy" id="210409"/>
    <lineage>
        <taxon>Eukaryota</taxon>
        <taxon>Metazoa</taxon>
        <taxon>Ecdysozoa</taxon>
        <taxon>Arthropoda</taxon>
        <taxon>Crustacea</taxon>
        <taxon>Multicrustacea</taxon>
        <taxon>Malacostraca</taxon>
        <taxon>Eumalacostraca</taxon>
        <taxon>Eucarida</taxon>
        <taxon>Decapoda</taxon>
        <taxon>Pleocyemata</taxon>
        <taxon>Brachyura</taxon>
        <taxon>Eubrachyura</taxon>
        <taxon>Portunoidea</taxon>
        <taxon>Portunidae</taxon>
        <taxon>Portuninae</taxon>
        <taxon>Portunus</taxon>
    </lineage>
</organism>
<sequence>MSVETVRKVFGEARVNNEWRLEEEQRKVTIIEMDDCQEEEKQEYPTTVSVPKEKSKEFLKSE</sequence>
<keyword evidence="3" id="KW-1185">Reference proteome</keyword>
<gene>
    <name evidence="2" type="ORF">E2C01_086750</name>
</gene>
<evidence type="ECO:0000313" key="2">
    <source>
        <dbReference type="EMBL" id="MPC91694.1"/>
    </source>
</evidence>
<evidence type="ECO:0000313" key="3">
    <source>
        <dbReference type="Proteomes" id="UP000324222"/>
    </source>
</evidence>